<dbReference type="GeneID" id="66126426"/>
<keyword evidence="1" id="KW-0812">Transmembrane</keyword>
<dbReference type="AlphaFoldDB" id="A0AAN6DGD5"/>
<dbReference type="Proteomes" id="UP001196530">
    <property type="component" value="Unassembled WGS sequence"/>
</dbReference>
<organism evidence="2 3">
    <name type="scientific">Pichia angusta</name>
    <name type="common">Yeast</name>
    <name type="synonym">Hansenula polymorpha</name>
    <dbReference type="NCBI Taxonomy" id="870730"/>
    <lineage>
        <taxon>Eukaryota</taxon>
        <taxon>Fungi</taxon>
        <taxon>Dikarya</taxon>
        <taxon>Ascomycota</taxon>
        <taxon>Saccharomycotina</taxon>
        <taxon>Pichiomycetes</taxon>
        <taxon>Pichiales</taxon>
        <taxon>Pichiaceae</taxon>
        <taxon>Ogataea</taxon>
    </lineage>
</organism>
<dbReference type="RefSeq" id="XP_043060580.1">
    <property type="nucleotide sequence ID" value="XM_043202844.1"/>
</dbReference>
<evidence type="ECO:0000313" key="2">
    <source>
        <dbReference type="EMBL" id="KAG7819701.1"/>
    </source>
</evidence>
<sequence length="211" mass="22592">MAFEITDYSLVADDDITTITTTVVATYTVFSSSVAGIGHQRQTQAKRSQLSLTLGLVLPLAVVAAAIAGLYMWRLLRKQSRQSTPIHSYTAPMLAISRASTVSSTDSSVSKLSAYSSEHTVVESPQVVRFGPLETQWISTPIAAFKGMVRKSTYAIVDRAGAAAESSPVFLKSFNLKARDAAATQPETPPVSAPLKNTQLLKIARLSAARC</sequence>
<keyword evidence="1" id="KW-0472">Membrane</keyword>
<gene>
    <name evidence="2" type="ORF">KL928_002375</name>
</gene>
<feature type="transmembrane region" description="Helical" evidence="1">
    <location>
        <begin position="50"/>
        <end position="73"/>
    </location>
</feature>
<reference evidence="2" key="1">
    <citation type="journal article" date="2021" name="G3 (Bethesda)">
        <title>Genomic diversity, chromosomal rearrangements, and interspecies hybridization in the ogataea polymorpha species complex.</title>
        <authorList>
            <person name="Hanson S.J."/>
            <person name="Cinneide E.O."/>
            <person name="Salzberg L.I."/>
            <person name="Wolfe K.H."/>
            <person name="McGowan J."/>
            <person name="Fitzpatrick D.A."/>
            <person name="Matlin K."/>
        </authorList>
    </citation>
    <scope>NUCLEOTIDE SEQUENCE</scope>
    <source>
        <strain evidence="2">61-244</strain>
    </source>
</reference>
<feature type="transmembrane region" description="Helical" evidence="1">
    <location>
        <begin position="16"/>
        <end position="38"/>
    </location>
</feature>
<evidence type="ECO:0000313" key="3">
    <source>
        <dbReference type="Proteomes" id="UP001196530"/>
    </source>
</evidence>
<proteinExistence type="predicted"/>
<keyword evidence="1" id="KW-1133">Transmembrane helix</keyword>
<comment type="caution">
    <text evidence="2">The sequence shown here is derived from an EMBL/GenBank/DDBJ whole genome shotgun (WGS) entry which is preliminary data.</text>
</comment>
<protein>
    <submittedName>
        <fullName evidence="2">Uncharacterized protein</fullName>
    </submittedName>
</protein>
<accession>A0AAN6DGD5</accession>
<name>A0AAN6DGD5_PICAN</name>
<evidence type="ECO:0000256" key="1">
    <source>
        <dbReference type="SAM" id="Phobius"/>
    </source>
</evidence>
<dbReference type="EMBL" id="JAHLUX010000004">
    <property type="protein sequence ID" value="KAG7819701.1"/>
    <property type="molecule type" value="Genomic_DNA"/>
</dbReference>